<name>A3ILR0_9CHRO</name>
<dbReference type="Proteomes" id="UP000003781">
    <property type="component" value="Unassembled WGS sequence"/>
</dbReference>
<evidence type="ECO:0000313" key="2">
    <source>
        <dbReference type="EMBL" id="EAZ92711.1"/>
    </source>
</evidence>
<proteinExistence type="predicted"/>
<dbReference type="RefSeq" id="WP_008274284.1">
    <property type="nucleotide sequence ID" value="NZ_AAXW01000005.1"/>
</dbReference>
<gene>
    <name evidence="2" type="ORF">CY0110_24131</name>
</gene>
<dbReference type="AlphaFoldDB" id="A3ILR0"/>
<keyword evidence="3" id="KW-1185">Reference proteome</keyword>
<organism evidence="2 3">
    <name type="scientific">Crocosphaera chwakensis CCY0110</name>
    <dbReference type="NCBI Taxonomy" id="391612"/>
    <lineage>
        <taxon>Bacteria</taxon>
        <taxon>Bacillati</taxon>
        <taxon>Cyanobacteriota</taxon>
        <taxon>Cyanophyceae</taxon>
        <taxon>Oscillatoriophycideae</taxon>
        <taxon>Chroococcales</taxon>
        <taxon>Aphanothecaceae</taxon>
        <taxon>Crocosphaera</taxon>
        <taxon>Crocosphaera chwakensis</taxon>
    </lineage>
</organism>
<sequence length="57" mass="6704">MVTKNKKHPDAISNNSQEKHKDCFGNNDYKLGYSSSSTPRNDNQEIFKITYYYILQE</sequence>
<evidence type="ECO:0000313" key="3">
    <source>
        <dbReference type="Proteomes" id="UP000003781"/>
    </source>
</evidence>
<reference evidence="2 3" key="1">
    <citation type="submission" date="2007-03" db="EMBL/GenBank/DDBJ databases">
        <authorList>
            <person name="Stal L."/>
            <person name="Ferriera S."/>
            <person name="Johnson J."/>
            <person name="Kravitz S."/>
            <person name="Beeson K."/>
            <person name="Sutton G."/>
            <person name="Rogers Y.-H."/>
            <person name="Friedman R."/>
            <person name="Frazier M."/>
            <person name="Venter J.C."/>
        </authorList>
    </citation>
    <scope>NUCLEOTIDE SEQUENCE [LARGE SCALE GENOMIC DNA]</scope>
    <source>
        <strain evidence="2 3">CCY0110</strain>
    </source>
</reference>
<feature type="region of interest" description="Disordered" evidence="1">
    <location>
        <begin position="1"/>
        <end position="25"/>
    </location>
</feature>
<evidence type="ECO:0000256" key="1">
    <source>
        <dbReference type="SAM" id="MobiDB-lite"/>
    </source>
</evidence>
<dbReference type="EMBL" id="AAXW01000005">
    <property type="protein sequence ID" value="EAZ92711.1"/>
    <property type="molecule type" value="Genomic_DNA"/>
</dbReference>
<comment type="caution">
    <text evidence="2">The sequence shown here is derived from an EMBL/GenBank/DDBJ whole genome shotgun (WGS) entry which is preliminary data.</text>
</comment>
<accession>A3ILR0</accession>
<protein>
    <submittedName>
        <fullName evidence="2">Uncharacterized protein</fullName>
    </submittedName>
</protein>